<feature type="repeat" description="PPR" evidence="3">
    <location>
        <begin position="883"/>
        <end position="917"/>
    </location>
</feature>
<evidence type="ECO:0000256" key="4">
    <source>
        <dbReference type="SAM" id="MobiDB-lite"/>
    </source>
</evidence>
<proteinExistence type="inferred from homology"/>
<dbReference type="Pfam" id="PF13041">
    <property type="entry name" value="PPR_2"/>
    <property type="match status" value="5"/>
</dbReference>
<dbReference type="AlphaFoldDB" id="A0AAV8SQN2"/>
<feature type="repeat" description="PPR" evidence="3">
    <location>
        <begin position="742"/>
        <end position="776"/>
    </location>
</feature>
<reference evidence="5 6" key="1">
    <citation type="submission" date="2021-09" db="EMBL/GenBank/DDBJ databases">
        <title>Genomic insights and catalytic innovation underlie evolution of tropane alkaloids biosynthesis.</title>
        <authorList>
            <person name="Wang Y.-J."/>
            <person name="Tian T."/>
            <person name="Huang J.-P."/>
            <person name="Huang S.-X."/>
        </authorList>
    </citation>
    <scope>NUCLEOTIDE SEQUENCE [LARGE SCALE GENOMIC DNA]</scope>
    <source>
        <strain evidence="5">KIB-2018</strain>
        <tissue evidence="5">Leaf</tissue>
    </source>
</reference>
<keyword evidence="2" id="KW-0677">Repeat</keyword>
<evidence type="ECO:0008006" key="7">
    <source>
        <dbReference type="Google" id="ProtNLM"/>
    </source>
</evidence>
<evidence type="ECO:0000256" key="2">
    <source>
        <dbReference type="ARBA" id="ARBA00022737"/>
    </source>
</evidence>
<dbReference type="Gene3D" id="1.25.40.10">
    <property type="entry name" value="Tetratricopeptide repeat domain"/>
    <property type="match status" value="6"/>
</dbReference>
<feature type="repeat" description="PPR" evidence="3">
    <location>
        <begin position="953"/>
        <end position="987"/>
    </location>
</feature>
<feature type="repeat" description="PPR" evidence="3">
    <location>
        <begin position="250"/>
        <end position="284"/>
    </location>
</feature>
<dbReference type="InterPro" id="IPR002885">
    <property type="entry name" value="PPR_rpt"/>
</dbReference>
<feature type="repeat" description="PPR" evidence="3">
    <location>
        <begin position="459"/>
        <end position="493"/>
    </location>
</feature>
<gene>
    <name evidence="5" type="ORF">K2173_005674</name>
</gene>
<evidence type="ECO:0000313" key="6">
    <source>
        <dbReference type="Proteomes" id="UP001159364"/>
    </source>
</evidence>
<keyword evidence="6" id="KW-1185">Reference proteome</keyword>
<organism evidence="5 6">
    <name type="scientific">Erythroxylum novogranatense</name>
    <dbReference type="NCBI Taxonomy" id="1862640"/>
    <lineage>
        <taxon>Eukaryota</taxon>
        <taxon>Viridiplantae</taxon>
        <taxon>Streptophyta</taxon>
        <taxon>Embryophyta</taxon>
        <taxon>Tracheophyta</taxon>
        <taxon>Spermatophyta</taxon>
        <taxon>Magnoliopsida</taxon>
        <taxon>eudicotyledons</taxon>
        <taxon>Gunneridae</taxon>
        <taxon>Pentapetalae</taxon>
        <taxon>rosids</taxon>
        <taxon>fabids</taxon>
        <taxon>Malpighiales</taxon>
        <taxon>Erythroxylaceae</taxon>
        <taxon>Erythroxylum</taxon>
    </lineage>
</organism>
<dbReference type="PANTHER" id="PTHR47447">
    <property type="entry name" value="OS03G0856100 PROTEIN"/>
    <property type="match status" value="1"/>
</dbReference>
<dbReference type="SUPFAM" id="SSF48452">
    <property type="entry name" value="TPR-like"/>
    <property type="match status" value="1"/>
</dbReference>
<sequence length="1062" mass="122345">MVMFVSWRVNVKTTRCIIGLLSLCPYPSFQHLNSQLYKHQTFHLSSLSRSSKPSHWNRNKEPNLKQDETESINSLFQEIADILGTDVRDTASSEISKETHLTEEELFEQLKDSAPTVCENVELNKGLIQEEIPSTRKETPIRDTVEIDVSPIVHEITGIVRAKNGAFSMEDRLEGLSFQFEPDVVENVLKRCFKVPHLAFGFFNWVKKKDGFCHTTQIYNTMLYIAGEAKDFGLVDNLVEEMDKNSCEKDIKTWTILISQYGKAKLIGKALLLFEKMRKSAQEPDLKTYKMLLRSLCNVGKGEVAWELYKEMIQKSIAPDLSLSKMLLNCMAKLGDVDAIKFVSESMVGVSKIPEREVHLCVLKSFCVAGRIKDALELIRELKNKQTPIDKEFFKTLLKGLVKANRITDASDMVEIMRKMNIVDEKVYGIMINGYLRRKEIPKALDLFENMRQCGYLPTTSTYTELMQQLFHASQYDKGCQLFNEMLERGAEMDSVAVMSTVIGHIHQSHISEAWKVFKAMEDRGIKLTWKQYFILIKELCKVSKSDEIWKVFHHMQASGTFIHQAIFKWAISFMEKRGDMDNIKKLKQMQDMCKFHFCDSKASNSDVPVELEPHKESIQYKPKQEKMESHLFKPLSKACNQQDLHEVCRILSSSEEWNLIQEALEESAIQFKPEVVVEIMRNSRMHSNMALHFFSWIGKRSGYFHTSETYNMAIKLSGCGKDFRHMRDLFYEMRRKGSLLTPDTWAIMIMQYGRAGLTDIALKFFHEMKASGFNPTTSTYKFLIVSLCGRKGRKTVEAIKIFQEMIQAGHIPDKELVETYLLCLSESCKLLEARRCMETLQKVGFTRTHSYSMYFRALCRAGSLEEALSLIDKVMAEQPALAQYTYGSLMHALLRQGRLEEALSKMEAMKQAGFRPTVHAYTSLIVYFFKERQTEKALEILLKMRDEGHEPTIVTYSALIRGYMNVGNVAEAWKVFHSLKLKGPMPDFKTYSMFISCLCKIGKSEEAMQLLNEMMDNGIVPSNINYRTIFFGLNREGKRTLAQTVLQQKSALKRKRKFLTL</sequence>
<dbReference type="Proteomes" id="UP001159364">
    <property type="component" value="Linkage Group LG09"/>
</dbReference>
<dbReference type="PROSITE" id="PS51375">
    <property type="entry name" value="PPR"/>
    <property type="match status" value="10"/>
</dbReference>
<dbReference type="InterPro" id="IPR011990">
    <property type="entry name" value="TPR-like_helical_dom_sf"/>
</dbReference>
<name>A0AAV8SQN2_9ROSI</name>
<comment type="caution">
    <text evidence="5">The sequence shown here is derived from an EMBL/GenBank/DDBJ whole genome shotgun (WGS) entry which is preliminary data.</text>
</comment>
<dbReference type="EMBL" id="JAIWQS010000009">
    <property type="protein sequence ID" value="KAJ8754513.1"/>
    <property type="molecule type" value="Genomic_DNA"/>
</dbReference>
<dbReference type="NCBIfam" id="TIGR00756">
    <property type="entry name" value="PPR"/>
    <property type="match status" value="9"/>
</dbReference>
<feature type="repeat" description="PPR" evidence="3">
    <location>
        <begin position="918"/>
        <end position="952"/>
    </location>
</feature>
<accession>A0AAV8SQN2</accession>
<feature type="repeat" description="PPR" evidence="3">
    <location>
        <begin position="777"/>
        <end position="813"/>
    </location>
</feature>
<feature type="compositionally biased region" description="Basic and acidic residues" evidence="4">
    <location>
        <begin position="58"/>
        <end position="67"/>
    </location>
</feature>
<protein>
    <recommendedName>
        <fullName evidence="7">Pentatricopeptide repeat-containing protein</fullName>
    </recommendedName>
</protein>
<dbReference type="PANTHER" id="PTHR47447:SF28">
    <property type="entry name" value="PENTACOTRIPEPTIDE-REPEAT REGION OF PRORP DOMAIN-CONTAINING PROTEIN"/>
    <property type="match status" value="1"/>
</dbReference>
<feature type="repeat" description="PPR" evidence="3">
    <location>
        <begin position="285"/>
        <end position="319"/>
    </location>
</feature>
<feature type="region of interest" description="Disordered" evidence="4">
    <location>
        <begin position="48"/>
        <end position="67"/>
    </location>
</feature>
<feature type="repeat" description="PPR" evidence="3">
    <location>
        <begin position="424"/>
        <end position="458"/>
    </location>
</feature>
<evidence type="ECO:0000256" key="3">
    <source>
        <dbReference type="PROSITE-ProRule" id="PRU00708"/>
    </source>
</evidence>
<dbReference type="Pfam" id="PF01535">
    <property type="entry name" value="PPR"/>
    <property type="match status" value="4"/>
</dbReference>
<evidence type="ECO:0000256" key="1">
    <source>
        <dbReference type="ARBA" id="ARBA00007626"/>
    </source>
</evidence>
<comment type="similarity">
    <text evidence="1">Belongs to the PPR family. P subfamily.</text>
</comment>
<evidence type="ECO:0000313" key="5">
    <source>
        <dbReference type="EMBL" id="KAJ8754513.1"/>
    </source>
</evidence>
<feature type="repeat" description="PPR" evidence="3">
    <location>
        <begin position="988"/>
        <end position="1022"/>
    </location>
</feature>